<accession>A0ABS8ESG8</accession>
<dbReference type="EMBL" id="JAJEQE010000004">
    <property type="protein sequence ID" value="MCC2148136.1"/>
    <property type="molecule type" value="Genomic_DNA"/>
</dbReference>
<proteinExistence type="predicted"/>
<dbReference type="RefSeq" id="WP_248834726.1">
    <property type="nucleotide sequence ID" value="NZ_JAJEQE010000004.1"/>
</dbReference>
<evidence type="ECO:0000256" key="1">
    <source>
        <dbReference type="SAM" id="MobiDB-lite"/>
    </source>
</evidence>
<sequence length="72" mass="8066">MKKGKSKEARTVETVKKNGRPYANGSEKSITKRARMTEEDVAKLKYCCEKLGKTESDIIRLGIEAIYQKATG</sequence>
<evidence type="ECO:0000313" key="2">
    <source>
        <dbReference type="EMBL" id="MCC2148136.1"/>
    </source>
</evidence>
<feature type="region of interest" description="Disordered" evidence="1">
    <location>
        <begin position="1"/>
        <end position="31"/>
    </location>
</feature>
<name>A0ABS8ESG8_9FIRM</name>
<reference evidence="2 3" key="1">
    <citation type="submission" date="2021-10" db="EMBL/GenBank/DDBJ databases">
        <title>Anaerobic single-cell dispensing facilitates the cultivation of human gut bacteria.</title>
        <authorList>
            <person name="Afrizal A."/>
        </authorList>
    </citation>
    <scope>NUCLEOTIDE SEQUENCE [LARGE SCALE GENOMIC DNA]</scope>
    <source>
        <strain evidence="2 3">CLA-AA-H246</strain>
    </source>
</reference>
<organism evidence="2 3">
    <name type="scientific">Hominisplanchenecus faecis</name>
    <dbReference type="NCBI Taxonomy" id="2885351"/>
    <lineage>
        <taxon>Bacteria</taxon>
        <taxon>Bacillati</taxon>
        <taxon>Bacillota</taxon>
        <taxon>Clostridia</taxon>
        <taxon>Lachnospirales</taxon>
        <taxon>Lachnospiraceae</taxon>
        <taxon>Hominisplanchenecus</taxon>
    </lineage>
</organism>
<dbReference type="Proteomes" id="UP001299235">
    <property type="component" value="Unassembled WGS sequence"/>
</dbReference>
<keyword evidence="3" id="KW-1185">Reference proteome</keyword>
<protein>
    <recommendedName>
        <fullName evidence="4">Ribbon-helix-helix protein CopG domain-containing protein</fullName>
    </recommendedName>
</protein>
<comment type="caution">
    <text evidence="2">The sequence shown here is derived from an EMBL/GenBank/DDBJ whole genome shotgun (WGS) entry which is preliminary data.</text>
</comment>
<gene>
    <name evidence="2" type="ORF">LKD42_02540</name>
</gene>
<evidence type="ECO:0008006" key="4">
    <source>
        <dbReference type="Google" id="ProtNLM"/>
    </source>
</evidence>
<evidence type="ECO:0000313" key="3">
    <source>
        <dbReference type="Proteomes" id="UP001299235"/>
    </source>
</evidence>
<feature type="compositionally biased region" description="Basic and acidic residues" evidence="1">
    <location>
        <begin position="1"/>
        <end position="16"/>
    </location>
</feature>